<accession>A0ABQ8ZX25</accession>
<dbReference type="EMBL" id="JAPFFI010000024">
    <property type="protein sequence ID" value="KAJ6312685.1"/>
    <property type="molecule type" value="Genomic_DNA"/>
</dbReference>
<feature type="domain" description="Bet v I/Major latex protein" evidence="1">
    <location>
        <begin position="2"/>
        <end position="152"/>
    </location>
</feature>
<dbReference type="InterPro" id="IPR000916">
    <property type="entry name" value="Bet_v_I/MLP"/>
</dbReference>
<dbReference type="InterPro" id="IPR023393">
    <property type="entry name" value="START-like_dom_sf"/>
</dbReference>
<dbReference type="Proteomes" id="UP001141253">
    <property type="component" value="Chromosome 10"/>
</dbReference>
<dbReference type="SUPFAM" id="SSF55961">
    <property type="entry name" value="Bet v1-like"/>
    <property type="match status" value="1"/>
</dbReference>
<dbReference type="CDD" id="cd07816">
    <property type="entry name" value="Bet_v1-like"/>
    <property type="match status" value="1"/>
</dbReference>
<reference evidence="2" key="2">
    <citation type="journal article" date="2023" name="Int. J. Mol. Sci.">
        <title>De Novo Assembly and Annotation of 11 Diverse Shrub Willow (Salix) Genomes Reveals Novel Gene Organization in Sex-Linked Regions.</title>
        <authorList>
            <person name="Hyden B."/>
            <person name="Feng K."/>
            <person name="Yates T.B."/>
            <person name="Jawdy S."/>
            <person name="Cereghino C."/>
            <person name="Smart L.B."/>
            <person name="Muchero W."/>
        </authorList>
    </citation>
    <scope>NUCLEOTIDE SEQUENCE</scope>
    <source>
        <tissue evidence="2">Shoot tip</tissue>
    </source>
</reference>
<sequence length="203" mass="22611">MTLCGEMEAEVELKVSAETFHDVFSCRPHHVSNMSPAKVQNADLNEGDWGKPGTVISWSYVLDGVPKIGKDVVEAIDDVKLSTTFKVIGGDITTEFKEFKFTVQATPKGEGSCLAHWTVEYEKLNENVPDPRAMLELFIDISKDIEEHHLTQKPNSTGMNDRSASHSLLLLTGQYHTRCCCCCMNELICINVFKLSINLRGVC</sequence>
<dbReference type="Gene3D" id="3.30.530.20">
    <property type="match status" value="1"/>
</dbReference>
<evidence type="ECO:0000313" key="2">
    <source>
        <dbReference type="EMBL" id="KAJ6312685.1"/>
    </source>
</evidence>
<evidence type="ECO:0000313" key="3">
    <source>
        <dbReference type="Proteomes" id="UP001141253"/>
    </source>
</evidence>
<protein>
    <recommendedName>
        <fullName evidence="1">Bet v I/Major latex protein domain-containing protein</fullName>
    </recommendedName>
</protein>
<dbReference type="PANTHER" id="PTHR31907">
    <property type="entry name" value="MLP-LIKE PROTEIN 423"/>
    <property type="match status" value="1"/>
</dbReference>
<gene>
    <name evidence="2" type="ORF">OIU77_014246</name>
</gene>
<proteinExistence type="predicted"/>
<dbReference type="SMART" id="SM01037">
    <property type="entry name" value="Bet_v_1"/>
    <property type="match status" value="1"/>
</dbReference>
<name>A0ABQ8ZX25_9ROSI</name>
<dbReference type="Pfam" id="PF00407">
    <property type="entry name" value="Bet_v_1"/>
    <property type="match status" value="1"/>
</dbReference>
<keyword evidence="3" id="KW-1185">Reference proteome</keyword>
<dbReference type="InterPro" id="IPR051761">
    <property type="entry name" value="MLP-like_ligand-binding"/>
</dbReference>
<organism evidence="2 3">
    <name type="scientific">Salix suchowensis</name>
    <dbReference type="NCBI Taxonomy" id="1278906"/>
    <lineage>
        <taxon>Eukaryota</taxon>
        <taxon>Viridiplantae</taxon>
        <taxon>Streptophyta</taxon>
        <taxon>Embryophyta</taxon>
        <taxon>Tracheophyta</taxon>
        <taxon>Spermatophyta</taxon>
        <taxon>Magnoliopsida</taxon>
        <taxon>eudicotyledons</taxon>
        <taxon>Gunneridae</taxon>
        <taxon>Pentapetalae</taxon>
        <taxon>rosids</taxon>
        <taxon>fabids</taxon>
        <taxon>Malpighiales</taxon>
        <taxon>Salicaceae</taxon>
        <taxon>Saliceae</taxon>
        <taxon>Salix</taxon>
    </lineage>
</organism>
<reference evidence="2" key="1">
    <citation type="submission" date="2022-10" db="EMBL/GenBank/DDBJ databases">
        <authorList>
            <person name="Hyden B.L."/>
            <person name="Feng K."/>
            <person name="Yates T."/>
            <person name="Jawdy S."/>
            <person name="Smart L.B."/>
            <person name="Muchero W."/>
        </authorList>
    </citation>
    <scope>NUCLEOTIDE SEQUENCE</scope>
    <source>
        <tissue evidence="2">Shoot tip</tissue>
    </source>
</reference>
<evidence type="ECO:0000259" key="1">
    <source>
        <dbReference type="SMART" id="SM01037"/>
    </source>
</evidence>
<comment type="caution">
    <text evidence="2">The sequence shown here is derived from an EMBL/GenBank/DDBJ whole genome shotgun (WGS) entry which is preliminary data.</text>
</comment>